<protein>
    <submittedName>
        <fullName evidence="2">Uncharacterized protein</fullName>
    </submittedName>
</protein>
<accession>W6ZB57</accession>
<proteinExistence type="predicted"/>
<evidence type="ECO:0000313" key="3">
    <source>
        <dbReference type="Proteomes" id="UP000054032"/>
    </source>
</evidence>
<evidence type="ECO:0000256" key="1">
    <source>
        <dbReference type="SAM" id="Phobius"/>
    </source>
</evidence>
<dbReference type="Proteomes" id="UP000054032">
    <property type="component" value="Unassembled WGS sequence"/>
</dbReference>
<keyword evidence="1" id="KW-0812">Transmembrane</keyword>
<keyword evidence="1" id="KW-1133">Transmembrane helix</keyword>
<dbReference type="KEGG" id="bor:COCMIDRAFT_107457"/>
<evidence type="ECO:0000313" key="2">
    <source>
        <dbReference type="EMBL" id="EUC40961.1"/>
    </source>
</evidence>
<keyword evidence="3" id="KW-1185">Reference proteome</keyword>
<feature type="transmembrane region" description="Helical" evidence="1">
    <location>
        <begin position="35"/>
        <end position="63"/>
    </location>
</feature>
<gene>
    <name evidence="2" type="ORF">COCMIDRAFT_107457</name>
</gene>
<name>W6ZB57_COCMI</name>
<dbReference type="AlphaFoldDB" id="W6ZB57"/>
<organism evidence="2 3">
    <name type="scientific">Bipolaris oryzae ATCC 44560</name>
    <dbReference type="NCBI Taxonomy" id="930090"/>
    <lineage>
        <taxon>Eukaryota</taxon>
        <taxon>Fungi</taxon>
        <taxon>Dikarya</taxon>
        <taxon>Ascomycota</taxon>
        <taxon>Pezizomycotina</taxon>
        <taxon>Dothideomycetes</taxon>
        <taxon>Pleosporomycetidae</taxon>
        <taxon>Pleosporales</taxon>
        <taxon>Pleosporineae</taxon>
        <taxon>Pleosporaceae</taxon>
        <taxon>Bipolaris</taxon>
    </lineage>
</organism>
<dbReference type="OrthoDB" id="10382524at2759"/>
<feature type="non-terminal residue" evidence="2">
    <location>
        <position position="1"/>
    </location>
</feature>
<dbReference type="HOGENOM" id="CLU_1055782_0_0_1"/>
<keyword evidence="1" id="KW-0472">Membrane</keyword>
<dbReference type="RefSeq" id="XP_007692517.1">
    <property type="nucleotide sequence ID" value="XM_007694327.1"/>
</dbReference>
<reference evidence="2 3" key="1">
    <citation type="journal article" date="2013" name="PLoS Genet.">
        <title>Comparative genome structure, secondary metabolite, and effector coding capacity across Cochliobolus pathogens.</title>
        <authorList>
            <person name="Condon B.J."/>
            <person name="Leng Y."/>
            <person name="Wu D."/>
            <person name="Bushley K.E."/>
            <person name="Ohm R.A."/>
            <person name="Otillar R."/>
            <person name="Martin J."/>
            <person name="Schackwitz W."/>
            <person name="Grimwood J."/>
            <person name="MohdZainudin N."/>
            <person name="Xue C."/>
            <person name="Wang R."/>
            <person name="Manning V.A."/>
            <person name="Dhillon B."/>
            <person name="Tu Z.J."/>
            <person name="Steffenson B.J."/>
            <person name="Salamov A."/>
            <person name="Sun H."/>
            <person name="Lowry S."/>
            <person name="LaButti K."/>
            <person name="Han J."/>
            <person name="Copeland A."/>
            <person name="Lindquist E."/>
            <person name="Barry K."/>
            <person name="Schmutz J."/>
            <person name="Baker S.E."/>
            <person name="Ciuffetti L.M."/>
            <person name="Grigoriev I.V."/>
            <person name="Zhong S."/>
            <person name="Turgeon B.G."/>
        </authorList>
    </citation>
    <scope>NUCLEOTIDE SEQUENCE [LARGE SCALE GENOMIC DNA]</scope>
    <source>
        <strain evidence="2 3">ATCC 44560</strain>
    </source>
</reference>
<dbReference type="GeneID" id="19119050"/>
<sequence length="264" mass="28570">VKSCLCSSLQRFCFTLTFSRQTALDRLNRSFCHDMIHSAAIIAGILTAVFTVLTSGFGTIVYINRRRHQIRNKSNFCAKTNAPSSPKSSRSQMFSSSACTTDFTKRTQDYHSRCSSLENGPGPTFVKKGWTSMQSNFHSIMDTSNLPSVHGPIIAPSDTCNNLTVPSARATVGADEGTPVPNMIIEPMATGAITLTAARAMKIKRGQEDASISRLSSFHLAVLDIGWGDIQIGGNEEATKSNKPSVSTVLDVSKRPGSYTGVWP</sequence>
<dbReference type="EMBL" id="KI964128">
    <property type="protein sequence ID" value="EUC40961.1"/>
    <property type="molecule type" value="Genomic_DNA"/>
</dbReference>